<accession>A0ABV5JSP5</accession>
<protein>
    <submittedName>
        <fullName evidence="5">Cholesterol catabolism transcriptional regulator KstR</fullName>
    </submittedName>
</protein>
<evidence type="ECO:0000313" key="5">
    <source>
        <dbReference type="EMBL" id="MFB9260796.1"/>
    </source>
</evidence>
<keyword evidence="6" id="KW-1185">Reference proteome</keyword>
<feature type="region of interest" description="Disordered" evidence="3">
    <location>
        <begin position="219"/>
        <end position="259"/>
    </location>
</feature>
<evidence type="ECO:0000256" key="1">
    <source>
        <dbReference type="ARBA" id="ARBA00023125"/>
    </source>
</evidence>
<dbReference type="Pfam" id="PF00440">
    <property type="entry name" value="TetR_N"/>
    <property type="match status" value="1"/>
</dbReference>
<organism evidence="5 6">
    <name type="scientific">Dietzia aerolata</name>
    <dbReference type="NCBI Taxonomy" id="595984"/>
    <lineage>
        <taxon>Bacteria</taxon>
        <taxon>Bacillati</taxon>
        <taxon>Actinomycetota</taxon>
        <taxon>Actinomycetes</taxon>
        <taxon>Mycobacteriales</taxon>
        <taxon>Dietziaceae</taxon>
        <taxon>Dietzia</taxon>
    </lineage>
</organism>
<proteinExistence type="predicted"/>
<reference evidence="5 6" key="1">
    <citation type="submission" date="2024-09" db="EMBL/GenBank/DDBJ databases">
        <authorList>
            <person name="Sun Q."/>
            <person name="Mori K."/>
        </authorList>
    </citation>
    <scope>NUCLEOTIDE SEQUENCE [LARGE SCALE GENOMIC DNA]</scope>
    <source>
        <strain evidence="5 6">CCM 7659</strain>
    </source>
</reference>
<dbReference type="EMBL" id="JBHMDY010000008">
    <property type="protein sequence ID" value="MFB9260796.1"/>
    <property type="molecule type" value="Genomic_DNA"/>
</dbReference>
<dbReference type="PANTHER" id="PTHR30055">
    <property type="entry name" value="HTH-TYPE TRANSCRIPTIONAL REGULATOR RUTR"/>
    <property type="match status" value="1"/>
</dbReference>
<dbReference type="Pfam" id="PF17925">
    <property type="entry name" value="TetR_C_20"/>
    <property type="match status" value="1"/>
</dbReference>
<dbReference type="Gene3D" id="1.10.357.10">
    <property type="entry name" value="Tetracycline Repressor, domain 2"/>
    <property type="match status" value="1"/>
</dbReference>
<name>A0ABV5JSP5_9ACTN</name>
<keyword evidence="1 2" id="KW-0238">DNA-binding</keyword>
<feature type="DNA-binding region" description="H-T-H motif" evidence="2">
    <location>
        <begin position="54"/>
        <end position="73"/>
    </location>
</feature>
<feature type="domain" description="HTH tetR-type" evidence="4">
    <location>
        <begin position="31"/>
        <end position="91"/>
    </location>
</feature>
<dbReference type="Proteomes" id="UP001589700">
    <property type="component" value="Unassembled WGS sequence"/>
</dbReference>
<dbReference type="InterPro" id="IPR041642">
    <property type="entry name" value="KstR_C"/>
</dbReference>
<feature type="region of interest" description="Disordered" evidence="3">
    <location>
        <begin position="1"/>
        <end position="33"/>
    </location>
</feature>
<dbReference type="SUPFAM" id="SSF46689">
    <property type="entry name" value="Homeodomain-like"/>
    <property type="match status" value="1"/>
</dbReference>
<dbReference type="NCBIfam" id="NF033703">
    <property type="entry name" value="transcr_KstR"/>
    <property type="match status" value="1"/>
</dbReference>
<evidence type="ECO:0000256" key="3">
    <source>
        <dbReference type="SAM" id="MobiDB-lite"/>
    </source>
</evidence>
<dbReference type="InterPro" id="IPR001647">
    <property type="entry name" value="HTH_TetR"/>
</dbReference>
<evidence type="ECO:0000259" key="4">
    <source>
        <dbReference type="PROSITE" id="PS50977"/>
    </source>
</evidence>
<dbReference type="InterPro" id="IPR009057">
    <property type="entry name" value="Homeodomain-like_sf"/>
</dbReference>
<dbReference type="PROSITE" id="PS50977">
    <property type="entry name" value="HTH_TETR_2"/>
    <property type="match status" value="1"/>
</dbReference>
<gene>
    <name evidence="5" type="primary">kstR</name>
    <name evidence="5" type="ORF">ACFFVD_13380</name>
</gene>
<dbReference type="InterPro" id="IPR050109">
    <property type="entry name" value="HTH-type_TetR-like_transc_reg"/>
</dbReference>
<dbReference type="PRINTS" id="PR00455">
    <property type="entry name" value="HTHTETR"/>
</dbReference>
<comment type="caution">
    <text evidence="5">The sequence shown here is derived from an EMBL/GenBank/DDBJ whole genome shotgun (WGS) entry which is preliminary data.</text>
</comment>
<evidence type="ECO:0000313" key="6">
    <source>
        <dbReference type="Proteomes" id="UP001589700"/>
    </source>
</evidence>
<dbReference type="PANTHER" id="PTHR30055:SF242">
    <property type="entry name" value="HTH-TYPE TRANSCRIPTIONAL REPRESSOR KSTR"/>
    <property type="match status" value="1"/>
</dbReference>
<evidence type="ECO:0000256" key="2">
    <source>
        <dbReference type="PROSITE-ProRule" id="PRU00335"/>
    </source>
</evidence>
<dbReference type="RefSeq" id="WP_182632204.1">
    <property type="nucleotide sequence ID" value="NZ_JAALDM010000123.1"/>
</dbReference>
<sequence>MTRSSTAADAIGGGAPAQAIRTEEPTSSSQRERRRRILDATLALAAKGGYEAVQMRAVAEKAEVAVGTLYRYFPSKVHLLVSALAREFRRLDQRTERSAPPGDTAQERMKVVVEMITKAMQSQPNLTEAMTRAFMFADASVANEVEEVGFYMDRIIARAMAQGTPDEVQLSIARVVSDVWMSNLVAWLTRRSSAADVSQRLALTIDLLLGTDDSPRRARLHTAIGNGNGEGENGHGPAESGTTAAAGDAPEHDDDAVTP</sequence>